<accession>A0A835IGE5</accession>
<evidence type="ECO:0000313" key="3">
    <source>
        <dbReference type="Proteomes" id="UP000631114"/>
    </source>
</evidence>
<dbReference type="Pfam" id="PF03134">
    <property type="entry name" value="TB2_DP1_HVA22"/>
    <property type="match status" value="1"/>
</dbReference>
<dbReference type="EMBL" id="JADFTS010000002">
    <property type="protein sequence ID" value="KAF9618470.1"/>
    <property type="molecule type" value="Genomic_DNA"/>
</dbReference>
<comment type="similarity">
    <text evidence="1">Belongs to the DP1 family.</text>
</comment>
<comment type="subcellular location">
    <subcellularLocation>
        <location evidence="1">Membrane</location>
        <topology evidence="1">Multi-pass membrane protein</topology>
    </subcellularLocation>
</comment>
<proteinExistence type="inferred from homology"/>
<keyword evidence="3" id="KW-1185">Reference proteome</keyword>
<dbReference type="PANTHER" id="PTHR12300:SF107">
    <property type="entry name" value="HVA22-LIKE PROTEIN"/>
    <property type="match status" value="1"/>
</dbReference>
<sequence>MPLYMDKKLVGDEECMIFGYSFPAYECYKIGEKNRPDIEQLRFWCQYWVLVALLTVFERVGDVFISW</sequence>
<protein>
    <recommendedName>
        <fullName evidence="1">HVA22-like protein</fullName>
    </recommendedName>
</protein>
<gene>
    <name evidence="2" type="ORF">IFM89_001193</name>
</gene>
<evidence type="ECO:0000313" key="2">
    <source>
        <dbReference type="EMBL" id="KAF9618470.1"/>
    </source>
</evidence>
<dbReference type="PANTHER" id="PTHR12300">
    <property type="entry name" value="HVA22-LIKE PROTEINS"/>
    <property type="match status" value="1"/>
</dbReference>
<dbReference type="AlphaFoldDB" id="A0A835IGE5"/>
<dbReference type="OrthoDB" id="434647at2759"/>
<evidence type="ECO:0000256" key="1">
    <source>
        <dbReference type="RuleBase" id="RU362006"/>
    </source>
</evidence>
<organism evidence="2 3">
    <name type="scientific">Coptis chinensis</name>
    <dbReference type="NCBI Taxonomy" id="261450"/>
    <lineage>
        <taxon>Eukaryota</taxon>
        <taxon>Viridiplantae</taxon>
        <taxon>Streptophyta</taxon>
        <taxon>Embryophyta</taxon>
        <taxon>Tracheophyta</taxon>
        <taxon>Spermatophyta</taxon>
        <taxon>Magnoliopsida</taxon>
        <taxon>Ranunculales</taxon>
        <taxon>Ranunculaceae</taxon>
        <taxon>Coptidoideae</taxon>
        <taxon>Coptis</taxon>
    </lineage>
</organism>
<dbReference type="Proteomes" id="UP000631114">
    <property type="component" value="Unassembled WGS sequence"/>
</dbReference>
<reference evidence="2 3" key="1">
    <citation type="submission" date="2020-10" db="EMBL/GenBank/DDBJ databases">
        <title>The Coptis chinensis genome and diversification of protoberbering-type alkaloids.</title>
        <authorList>
            <person name="Wang B."/>
            <person name="Shu S."/>
            <person name="Song C."/>
            <person name="Liu Y."/>
        </authorList>
    </citation>
    <scope>NUCLEOTIDE SEQUENCE [LARGE SCALE GENOMIC DNA]</scope>
    <source>
        <strain evidence="2">HL-2020</strain>
        <tissue evidence="2">Leaf</tissue>
    </source>
</reference>
<dbReference type="GO" id="GO:0016020">
    <property type="term" value="C:membrane"/>
    <property type="evidence" value="ECO:0007669"/>
    <property type="project" value="UniProtKB-SubCell"/>
</dbReference>
<comment type="caution">
    <text evidence="2">The sequence shown here is derived from an EMBL/GenBank/DDBJ whole genome shotgun (WGS) entry which is preliminary data.</text>
</comment>
<dbReference type="InterPro" id="IPR004345">
    <property type="entry name" value="TB2_DP1_HVA22"/>
</dbReference>
<name>A0A835IGE5_9MAGN</name>